<keyword evidence="3" id="KW-1185">Reference proteome</keyword>
<gene>
    <name evidence="2" type="ORF">B0E34_16410</name>
</gene>
<sequence length="71" mass="7593">MYLESGISVKKFRFFNSKTAIPSGNVDTEAKSIENALGRAVPVLIGFLASLLGIGGLADKILVVFCLIFKC</sequence>
<protein>
    <submittedName>
        <fullName evidence="2">Uncharacterized protein</fullName>
    </submittedName>
</protein>
<dbReference type="EMBL" id="MVAG01000128">
    <property type="protein sequence ID" value="OVE55797.1"/>
    <property type="molecule type" value="Genomic_DNA"/>
</dbReference>
<keyword evidence="1" id="KW-0472">Membrane</keyword>
<dbReference type="RefSeq" id="WP_087711202.1">
    <property type="nucleotide sequence ID" value="NZ_MVAG01000128.1"/>
</dbReference>
<dbReference type="AlphaFoldDB" id="A0A202BWC7"/>
<proteinExistence type="predicted"/>
<name>A0A202BWC7_9FLAO</name>
<evidence type="ECO:0000256" key="1">
    <source>
        <dbReference type="SAM" id="Phobius"/>
    </source>
</evidence>
<dbReference type="Proteomes" id="UP000196355">
    <property type="component" value="Unassembled WGS sequence"/>
</dbReference>
<evidence type="ECO:0000313" key="2">
    <source>
        <dbReference type="EMBL" id="OVE55797.1"/>
    </source>
</evidence>
<organism evidence="2 3">
    <name type="scientific">Chryseobacterium mucoviscidosis</name>
    <dbReference type="NCBI Taxonomy" id="1945581"/>
    <lineage>
        <taxon>Bacteria</taxon>
        <taxon>Pseudomonadati</taxon>
        <taxon>Bacteroidota</taxon>
        <taxon>Flavobacteriia</taxon>
        <taxon>Flavobacteriales</taxon>
        <taxon>Weeksellaceae</taxon>
        <taxon>Chryseobacterium group</taxon>
        <taxon>Chryseobacterium</taxon>
    </lineage>
</organism>
<keyword evidence="1" id="KW-0812">Transmembrane</keyword>
<accession>A0A202BWC7</accession>
<feature type="transmembrane region" description="Helical" evidence="1">
    <location>
        <begin position="44"/>
        <end position="69"/>
    </location>
</feature>
<comment type="caution">
    <text evidence="2">The sequence shown here is derived from an EMBL/GenBank/DDBJ whole genome shotgun (WGS) entry which is preliminary data.</text>
</comment>
<evidence type="ECO:0000313" key="3">
    <source>
        <dbReference type="Proteomes" id="UP000196355"/>
    </source>
</evidence>
<keyword evidence="1" id="KW-1133">Transmembrane helix</keyword>
<reference evidence="3" key="1">
    <citation type="submission" date="2017-02" db="EMBL/GenBank/DDBJ databases">
        <authorList>
            <person name="Tetz G."/>
            <person name="Tetz V."/>
        </authorList>
    </citation>
    <scope>NUCLEOTIDE SEQUENCE [LARGE SCALE GENOMIC DNA]</scope>
    <source>
        <strain evidence="3">VT16-26</strain>
    </source>
</reference>